<dbReference type="PANTHER" id="PTHR13504">
    <property type="entry name" value="FIDO DOMAIN-CONTAINING PROTEIN DDB_G0283145"/>
    <property type="match status" value="1"/>
</dbReference>
<evidence type="ECO:0000256" key="5">
    <source>
        <dbReference type="ARBA" id="ARBA00022803"/>
    </source>
</evidence>
<sequence length="232" mass="26454">MKKPTDKHWGMPPNQAKALMLAQRDVSVFVYDAVQLEGINFTLPEVQTLLQGITIGGHKLSDQQIAVNQGEAWKELFKLLKAGEFEVSQACARQLHAIAVKEEALEWGRFRTGDILIAGTEYEPPNASALPALFDQMVENMAAYKDVYDQAIHVFLTMARNQFFYDVNKRMGRLMMNGHLLSMGFPAINVPATRQLEFNQLMLWFYESGDMSEMNQFMRSCLNPKAIRIMRE</sequence>
<name>A0ABT5Y5W3_9GAMM</name>
<keyword evidence="2" id="KW-0812">Transmembrane</keyword>
<feature type="domain" description="Fido" evidence="9">
    <location>
        <begin position="87"/>
        <end position="220"/>
    </location>
</feature>
<dbReference type="InterPro" id="IPR036597">
    <property type="entry name" value="Fido-like_dom_sf"/>
</dbReference>
<protein>
    <submittedName>
        <fullName evidence="10">Fic family protein</fullName>
    </submittedName>
</protein>
<dbReference type="InterPro" id="IPR003812">
    <property type="entry name" value="Fido"/>
</dbReference>
<comment type="caution">
    <text evidence="10">The sequence shown here is derived from an EMBL/GenBank/DDBJ whole genome shotgun (WGS) entry which is preliminary data.</text>
</comment>
<comment type="subcellular location">
    <subcellularLocation>
        <location evidence="1">Membrane</location>
        <topology evidence="1">Single-pass membrane protein</topology>
    </subcellularLocation>
</comment>
<reference evidence="10" key="1">
    <citation type="submission" date="2022-07" db="EMBL/GenBank/DDBJ databases">
        <title>Marinobacter iranensis a new bacterium isolate from a hipersaline lake in Iran.</title>
        <authorList>
            <person name="Mohammad A.M.A."/>
            <person name="Cristina S.-P."/>
            <person name="Antonio V."/>
        </authorList>
    </citation>
    <scope>NUCLEOTIDE SEQUENCE</scope>
    <source>
        <strain evidence="10">71-i</strain>
    </source>
</reference>
<evidence type="ECO:0000256" key="8">
    <source>
        <dbReference type="ARBA" id="ARBA00023136"/>
    </source>
</evidence>
<evidence type="ECO:0000313" key="11">
    <source>
        <dbReference type="Proteomes" id="UP001143391"/>
    </source>
</evidence>
<evidence type="ECO:0000256" key="1">
    <source>
        <dbReference type="ARBA" id="ARBA00004167"/>
    </source>
</evidence>
<gene>
    <name evidence="10" type="ORF">NLU14_01690</name>
</gene>
<dbReference type="Pfam" id="PF02661">
    <property type="entry name" value="Fic"/>
    <property type="match status" value="1"/>
</dbReference>
<dbReference type="InterPro" id="IPR040198">
    <property type="entry name" value="Fido_containing"/>
</dbReference>
<dbReference type="RefSeq" id="WP_275704418.1">
    <property type="nucleotide sequence ID" value="NZ_JANCMW010000001.1"/>
</dbReference>
<organism evidence="10 11">
    <name type="scientific">Marinobacter iranensis</name>
    <dbReference type="NCBI Taxonomy" id="2962607"/>
    <lineage>
        <taxon>Bacteria</taxon>
        <taxon>Pseudomonadati</taxon>
        <taxon>Pseudomonadota</taxon>
        <taxon>Gammaproteobacteria</taxon>
        <taxon>Pseudomonadales</taxon>
        <taxon>Marinobacteraceae</taxon>
        <taxon>Marinobacter</taxon>
    </lineage>
</organism>
<dbReference type="PANTHER" id="PTHR13504:SF34">
    <property type="entry name" value="PROTEIN ADENYLYLTRANSFERASE FICD"/>
    <property type="match status" value="1"/>
</dbReference>
<keyword evidence="3" id="KW-0677">Repeat</keyword>
<dbReference type="SUPFAM" id="SSF140931">
    <property type="entry name" value="Fic-like"/>
    <property type="match status" value="1"/>
</dbReference>
<dbReference type="EMBL" id="JANCMW010000001">
    <property type="protein sequence ID" value="MDF0748939.1"/>
    <property type="molecule type" value="Genomic_DNA"/>
</dbReference>
<evidence type="ECO:0000256" key="6">
    <source>
        <dbReference type="ARBA" id="ARBA00022840"/>
    </source>
</evidence>
<evidence type="ECO:0000256" key="7">
    <source>
        <dbReference type="ARBA" id="ARBA00022989"/>
    </source>
</evidence>
<evidence type="ECO:0000256" key="3">
    <source>
        <dbReference type="ARBA" id="ARBA00022737"/>
    </source>
</evidence>
<evidence type="ECO:0000313" key="10">
    <source>
        <dbReference type="EMBL" id="MDF0748939.1"/>
    </source>
</evidence>
<dbReference type="Proteomes" id="UP001143391">
    <property type="component" value="Unassembled WGS sequence"/>
</dbReference>
<evidence type="ECO:0000256" key="4">
    <source>
        <dbReference type="ARBA" id="ARBA00022741"/>
    </source>
</evidence>
<keyword evidence="7" id="KW-1133">Transmembrane helix</keyword>
<accession>A0ABT5Y5W3</accession>
<dbReference type="PROSITE" id="PS51459">
    <property type="entry name" value="FIDO"/>
    <property type="match status" value="1"/>
</dbReference>
<keyword evidence="5" id="KW-0802">TPR repeat</keyword>
<keyword evidence="8" id="KW-0472">Membrane</keyword>
<keyword evidence="4" id="KW-0547">Nucleotide-binding</keyword>
<evidence type="ECO:0000256" key="2">
    <source>
        <dbReference type="ARBA" id="ARBA00022692"/>
    </source>
</evidence>
<evidence type="ECO:0000259" key="9">
    <source>
        <dbReference type="PROSITE" id="PS51459"/>
    </source>
</evidence>
<keyword evidence="11" id="KW-1185">Reference proteome</keyword>
<proteinExistence type="predicted"/>
<dbReference type="Gene3D" id="1.10.3290.10">
    <property type="entry name" value="Fido-like domain"/>
    <property type="match status" value="1"/>
</dbReference>
<keyword evidence="6" id="KW-0067">ATP-binding</keyword>